<dbReference type="PhylomeDB" id="A7T4E1"/>
<gene>
    <name evidence="1" type="ORF">NEMVEDRAFT_v1g248703</name>
</gene>
<reference evidence="1 2" key="1">
    <citation type="journal article" date="2007" name="Science">
        <title>Sea anemone genome reveals ancestral eumetazoan gene repertoire and genomic organization.</title>
        <authorList>
            <person name="Putnam N.H."/>
            <person name="Srivastava M."/>
            <person name="Hellsten U."/>
            <person name="Dirks B."/>
            <person name="Chapman J."/>
            <person name="Salamov A."/>
            <person name="Terry A."/>
            <person name="Shapiro H."/>
            <person name="Lindquist E."/>
            <person name="Kapitonov V.V."/>
            <person name="Jurka J."/>
            <person name="Genikhovich G."/>
            <person name="Grigoriev I.V."/>
            <person name="Lucas S.M."/>
            <person name="Steele R.E."/>
            <person name="Finnerty J.R."/>
            <person name="Technau U."/>
            <person name="Martindale M.Q."/>
            <person name="Rokhsar D.S."/>
        </authorList>
    </citation>
    <scope>NUCLEOTIDE SEQUENCE [LARGE SCALE GENOMIC DNA]</scope>
    <source>
        <strain evidence="2">CH2 X CH6</strain>
    </source>
</reference>
<accession>A7T4E1</accession>
<organism evidence="1 2">
    <name type="scientific">Nematostella vectensis</name>
    <name type="common">Starlet sea anemone</name>
    <dbReference type="NCBI Taxonomy" id="45351"/>
    <lineage>
        <taxon>Eukaryota</taxon>
        <taxon>Metazoa</taxon>
        <taxon>Cnidaria</taxon>
        <taxon>Anthozoa</taxon>
        <taxon>Hexacorallia</taxon>
        <taxon>Actiniaria</taxon>
        <taxon>Edwardsiidae</taxon>
        <taxon>Nematostella</taxon>
    </lineage>
</organism>
<dbReference type="KEGG" id="nve:5499685"/>
<protein>
    <recommendedName>
        <fullName evidence="3">Exocyst complex component 7</fullName>
    </recommendedName>
</protein>
<dbReference type="STRING" id="45351.A7T4E1"/>
<dbReference type="EMBL" id="DS470852">
    <property type="protein sequence ID" value="EDO29171.1"/>
    <property type="molecule type" value="Genomic_DNA"/>
</dbReference>
<keyword evidence="2" id="KW-1185">Reference proteome</keyword>
<proteinExistence type="predicted"/>
<feature type="non-terminal residue" evidence="1">
    <location>
        <position position="1"/>
    </location>
</feature>
<dbReference type="HOGENOM" id="CLU_140427_0_0_1"/>
<sequence>MDDISVKKREIERKLNQEQMILKFLKESLKKSDTITGNMLDILSSFESRIHKLEDTIVPVHKETVDLQRRQANIDKSLSALDHVISYHHVYANTEHIIRDTPTGHLDVYIKNLERVLDAIEFFSQNNPNCLEMTHL</sequence>
<dbReference type="Pfam" id="PF20669">
    <property type="entry name" value="Exo70_N"/>
    <property type="match status" value="1"/>
</dbReference>
<name>A7T4E1_NEMVE</name>
<dbReference type="OMA" id="VYANTEH"/>
<dbReference type="Proteomes" id="UP000001593">
    <property type="component" value="Unassembled WGS sequence"/>
</dbReference>
<evidence type="ECO:0000313" key="2">
    <source>
        <dbReference type="Proteomes" id="UP000001593"/>
    </source>
</evidence>
<dbReference type="Gene3D" id="1.20.1280.170">
    <property type="entry name" value="Exocyst complex component Exo70"/>
    <property type="match status" value="1"/>
</dbReference>
<evidence type="ECO:0000313" key="1">
    <source>
        <dbReference type="EMBL" id="EDO29171.1"/>
    </source>
</evidence>
<dbReference type="eggNOG" id="KOG2344">
    <property type="taxonomic scope" value="Eukaryota"/>
</dbReference>
<evidence type="ECO:0008006" key="3">
    <source>
        <dbReference type="Google" id="ProtNLM"/>
    </source>
</evidence>
<dbReference type="InParanoid" id="A7T4E1"/>
<dbReference type="AlphaFoldDB" id="A7T4E1"/>